<dbReference type="SUPFAM" id="SSF49899">
    <property type="entry name" value="Concanavalin A-like lectins/glucanases"/>
    <property type="match status" value="7"/>
</dbReference>
<accession>A0A1W0X8T5</accession>
<dbReference type="Proteomes" id="UP000192578">
    <property type="component" value="Unassembled WGS sequence"/>
</dbReference>
<dbReference type="GO" id="GO:0046872">
    <property type="term" value="F:metal ion binding"/>
    <property type="evidence" value="ECO:0007669"/>
    <property type="project" value="UniProtKB-KW"/>
</dbReference>
<dbReference type="FunFam" id="3.30.70.1230:FF:000006">
    <property type="entry name" value="Adenylate cyclase"/>
    <property type="match status" value="1"/>
</dbReference>
<dbReference type="GO" id="GO:0005524">
    <property type="term" value="F:ATP binding"/>
    <property type="evidence" value="ECO:0007669"/>
    <property type="project" value="UniProtKB-KW"/>
</dbReference>
<feature type="domain" description="MAM" evidence="18">
    <location>
        <begin position="1352"/>
        <end position="1508"/>
    </location>
</feature>
<dbReference type="GO" id="GO:0004016">
    <property type="term" value="F:adenylate cyclase activity"/>
    <property type="evidence" value="ECO:0007669"/>
    <property type="project" value="UniProtKB-EC"/>
</dbReference>
<keyword evidence="13 14" id="KW-0456">Lyase</keyword>
<feature type="domain" description="MAM" evidence="18">
    <location>
        <begin position="37"/>
        <end position="208"/>
    </location>
</feature>
<feature type="transmembrane region" description="Helical" evidence="16">
    <location>
        <begin position="2528"/>
        <end position="2544"/>
    </location>
</feature>
<evidence type="ECO:0000256" key="14">
    <source>
        <dbReference type="RuleBase" id="RU000405"/>
    </source>
</evidence>
<feature type="transmembrane region" description="Helical" evidence="16">
    <location>
        <begin position="2068"/>
        <end position="2088"/>
    </location>
</feature>
<feature type="transmembrane region" description="Helical" evidence="16">
    <location>
        <begin position="2564"/>
        <end position="2583"/>
    </location>
</feature>
<feature type="transmembrane region" description="Helical" evidence="16">
    <location>
        <begin position="2018"/>
        <end position="2037"/>
    </location>
</feature>
<feature type="transmembrane region" description="Helical" evidence="16">
    <location>
        <begin position="2629"/>
        <end position="2647"/>
    </location>
</feature>
<evidence type="ECO:0000256" key="6">
    <source>
        <dbReference type="ARBA" id="ARBA00022723"/>
    </source>
</evidence>
<proteinExistence type="inferred from homology"/>
<keyword evidence="12 16" id="KW-0472">Membrane</keyword>
<dbReference type="PROSITE" id="PS50060">
    <property type="entry name" value="MAM_2"/>
    <property type="match status" value="5"/>
</dbReference>
<comment type="subcellular location">
    <subcellularLocation>
        <location evidence="3">Membrane</location>
        <topology evidence="3">Multi-pass membrane protein</topology>
    </subcellularLocation>
</comment>
<dbReference type="PROSITE" id="PS00452">
    <property type="entry name" value="GUANYLATE_CYCLASE_1"/>
    <property type="match status" value="1"/>
</dbReference>
<protein>
    <recommendedName>
        <fullName evidence="4">adenylate cyclase</fullName>
        <ecNumber evidence="4">4.6.1.1</ecNumber>
    </recommendedName>
</protein>
<dbReference type="InterPro" id="IPR029787">
    <property type="entry name" value="Nucleotide_cyclase"/>
</dbReference>
<evidence type="ECO:0000256" key="12">
    <source>
        <dbReference type="ARBA" id="ARBA00023136"/>
    </source>
</evidence>
<keyword evidence="8" id="KW-0067">ATP-binding</keyword>
<dbReference type="InterPro" id="IPR018297">
    <property type="entry name" value="A/G_cyclase_CS"/>
</dbReference>
<keyword evidence="17" id="KW-0732">Signal</keyword>
<feature type="transmembrane region" description="Helical" evidence="16">
    <location>
        <begin position="1987"/>
        <end position="2006"/>
    </location>
</feature>
<dbReference type="Pfam" id="PF16214">
    <property type="entry name" value="AC_N"/>
    <property type="match status" value="1"/>
</dbReference>
<dbReference type="InterPro" id="IPR013320">
    <property type="entry name" value="ConA-like_dom_sf"/>
</dbReference>
<evidence type="ECO:0000256" key="4">
    <source>
        <dbReference type="ARBA" id="ARBA00012201"/>
    </source>
</evidence>
<keyword evidence="5 16" id="KW-0812">Transmembrane</keyword>
<dbReference type="Gene3D" id="2.60.120.200">
    <property type="match status" value="7"/>
</dbReference>
<dbReference type="EC" id="4.6.1.1" evidence="4"/>
<feature type="signal peptide" evidence="17">
    <location>
        <begin position="1"/>
        <end position="32"/>
    </location>
</feature>
<evidence type="ECO:0000256" key="10">
    <source>
        <dbReference type="ARBA" id="ARBA00022989"/>
    </source>
</evidence>
<feature type="transmembrane region" description="Helical" evidence="16">
    <location>
        <begin position="2100"/>
        <end position="2120"/>
    </location>
</feature>
<evidence type="ECO:0000256" key="15">
    <source>
        <dbReference type="SAM" id="MobiDB-lite"/>
    </source>
</evidence>
<evidence type="ECO:0000256" key="8">
    <source>
        <dbReference type="ARBA" id="ARBA00022840"/>
    </source>
</evidence>
<dbReference type="PANTHER" id="PTHR45627">
    <property type="entry name" value="ADENYLATE CYCLASE TYPE 1"/>
    <property type="match status" value="1"/>
</dbReference>
<dbReference type="InterPro" id="IPR001054">
    <property type="entry name" value="A/G_cyclase"/>
</dbReference>
<sequence>MGRQLRWQSSVGGNAFILGVSLLILGPGISSSSTVSLTCNFNNTDSLSQCGWLSDVINGFAWSRSGGPALNEPGPFGTITATSPFLYANSSNASPGKRSARLVSQPITVAGGIQTQLRFHYHMFGFGINDFEVNLERGTQIRNVFKDGRSMQSWQTGVVELCEEQPFTVVFEAKFFFPEFFVGLDDVELVGELGVFPIATPAPGSCNTTGWADVVTQSPPTTGPSTAPPPTVTPIIVVPPLEDDDEWKVSCNFEGLSINPGVSSFPSCGWRPAFSNGSRFVVELPMDIAASSRAFVAKADSGFASVAAVSGTIQGSGEARKLQFQFASHTRAARSLAVHLVNDNVMTATPVWSFTAFGGGQPWALAIAEYQAPTGPYRLIIQAKFLSQIDKGAIAVDNIVLENEDGAIVGTLPPVVLPTRPTLTQVFPTTSCTFDGGACTGWSHLGGLGEWAYTTAAATGTDPQPVPPQTGAGFVFAVGGHGPAELTTAPILFTSTTTQIIAQVKLYLNIYPTPGTPIGTGAGRYTFKVSSVSVADGREQELSRRDDTTGTSGWTEVLIPFCLTKASYLKFEVEQQRPADFNFAIDEIFTTALDAGVPIPVCQVIPTAGPEPPFPTPATLPDNLKWERIDSLSCNFDNGSCPNFVPPLNAFPFIIHTNEPVDLPPHVLPGSQSGSNFAITACSFEFPAPMDTTSGMQLPSIPVEAGSILYGRISFWYIFIGLHDDTKHLSLSSSTGWETTRLWLTTDGQTPIWRFAQVTFASRTAISLTFTVDHADCTTPTALDTILVERGLPGGSGETSITCDFEDDHLCAWDLADGPNRWKLGRGLVGTPPYDLNGAGPGLGEGFVYVDSSLLPFAQEPAEIDTQYFPYVNSELSFYYRAYGYGVATITLFIETNATRYVLWSRPSHGRDWQSARVPVCSTGSYKLIFEARFIQLGFVVGLDGIVLASEALLVSSLPPTDCDLPPPHVTVPPVTTQPPVTAPPPVTRPTVPPFVLPTPWSGKVSCDFEANTLCEWKTAGLTAGEQELVWTVSKNATIAATTNSHFAVTAPTSTSGVLARLMSPSLPGTGAAILEFYYRTSGRASSGVSVYAVQSATLPASPVWSSGQGLPDRWSLAVVSVPFSAVTRRQILLQTQFISRNGWTAIDNIVLNGEDGQVVATTAALPTVGPLRPIISPATCSFDLGLCGLWSPSTTAQWQWQDRPQPSEIPSATGTGGYVYVVNDSHQSNKTEPQAELRSGPFESPNGAQLTVTVEFWYWHNQTNSIFALHQLVEKTHQRKTEFSTDHPTANPTTRVWLRGEATFCLMSREETRLLFTATPTSHAFQFAALDEVVTHRRIEQNEVCPESTSLTCSFSNGICGWETNLFVQPPTAIQPNAPSGNFLLSVDKTAESHYVRSIPIWLTKRTQLTFKYNMFLPNSISSVTVEIISEDAEVKQLWAVEGGPHVPANIWLPARVSLCHTGQFRLSIVAVFKDDMEGAKFAIDDIVINNEESAITYEPSEFECTPFPQATSPTVTCSLESIAPTTPANFCGWKPTTTIAVGANVSVGILDQVAPQGQADSPYLSVVPDSAVAHTEVVIRSSEIQQPSAGKDGEFSFWYRLVEGNAELYSTASESAAVKRLNLTQTPVWTPASFVLMGTTSTGNLTMEFRIVFAAGTAFKATPARYFALDSTYYSAEPGFEPDVIEEPVTSSTGASTVATTIIAITSTPSKPTINTEPPATADTTIATPEITASVTNTGPTTFTDATKPSTEPDGSSVRTTTPELGRPTAGPNTQTPLDKYAGMRGDTVIGLASACGVLFVIAVAVLLWHFAYKRQAERRILKAQQVGGETIELAARPGSSAFGIQKEQPDALGWPLRTVTLQPPPPNAMPSPTSDQFAMGMLDVERPMLPAKKNSLYAFAQRQGGGVEEEPLQLDESGLHRFVPKCLRSQFADAQQEGLYKKYYTSQKQGDLVAFVMTALSWQFFCGITYAFRHPDLRSGKELSALIILILAFAFNCTVIAVYKLRATALKEQRLLRQVVPLLVFVVLYSNFFLDLLTMHHPLLPSDGISFQILFIYATLTMLPLGLRLCVALGVASSAALLTIHGLYSPHLRGHEVVAAGSLYLGALLLGILGAFVSDRKQRRAFRQARISIAMKLVLEQQAQEHERLLLAVLPKHLAAEIRQDLGAMVHGQFKKMFISRYENVSILFADIVGFTALSSNCTAAELVKLLNKLITRFDKLSEKYHQLRIKILGDCYYCISGAPEPRVDHAVLCCHMGLAMVDAIRAVREETRSSVDMRVGIHTGSVLAGVMGQRQHAYDVYSKDTKLANAMESGGIPGRVHISETTYACLNGEFEVVPGNGELRNSEIKASSIKTYIIESVIKPYPEGTLDADRSRLSVQNEQHALSYRRGSQRPSGHNGVGVHGEAEFDDRLLQALIAREGATIKGKANYATLSFLDPVLETQFCALRDKLGPALISANCLVVILSCIAHGILWQLNIGTGVAYAAAVTITFLISCLAWAGVKSKAFHPSLVKFVQWTETVPSLRLVWLSSIILIAAVPEIADRLACTTSSDHACDPPVFYLHLITFLLLGVTILVQLRHLHKVLMMTLLITVHCLLTTLHQQLVFDSFDLDVISDSFRNSFPTKYASCVMLVVILFALFWLNRYTEVTSRLLFVWKKESDAQKEQVGELRRKNEELVYNILPRHVAKHFLGRNFTENEEPYSEHHAGVGIMFASMPNFAEFYSEESVNKGGIECLRFLNEIISDYDQLLDDLRFQGSITKIKTIGATYMAASGLTNTDIYDPSVSIRQRWRHLDQLVRFALGLQEKLRALNEQSFNNFELRIGINHGPISAGVIGVRKPHYDIWGNAVNVASRMESTGKPGSIQVTEECMHLLKEFGYIFQSRGEVEVKGKGKLQTYYLVEPYPEPPPLTPV</sequence>
<feature type="region of interest" description="Disordered" evidence="15">
    <location>
        <begin position="2387"/>
        <end position="2406"/>
    </location>
</feature>
<comment type="catalytic activity">
    <reaction evidence="1">
        <text>ATP = 3',5'-cyclic AMP + diphosphate</text>
        <dbReference type="Rhea" id="RHEA:15389"/>
        <dbReference type="ChEBI" id="CHEBI:30616"/>
        <dbReference type="ChEBI" id="CHEBI:33019"/>
        <dbReference type="ChEBI" id="CHEBI:58165"/>
        <dbReference type="EC" id="4.6.1.1"/>
    </reaction>
</comment>
<dbReference type="GO" id="GO:0006171">
    <property type="term" value="P:cAMP biosynthetic process"/>
    <property type="evidence" value="ECO:0007669"/>
    <property type="project" value="UniProtKB-KW"/>
</dbReference>
<evidence type="ECO:0000256" key="17">
    <source>
        <dbReference type="SAM" id="SignalP"/>
    </source>
</evidence>
<evidence type="ECO:0000259" key="19">
    <source>
        <dbReference type="PROSITE" id="PS50125"/>
    </source>
</evidence>
<keyword evidence="9" id="KW-0460">Magnesium</keyword>
<evidence type="ECO:0000256" key="7">
    <source>
        <dbReference type="ARBA" id="ARBA00022741"/>
    </source>
</evidence>
<dbReference type="CDD" id="cd06263">
    <property type="entry name" value="MAM"/>
    <property type="match status" value="1"/>
</dbReference>
<dbReference type="Gene3D" id="3.30.70.1230">
    <property type="entry name" value="Nucleotide cyclase"/>
    <property type="match status" value="2"/>
</dbReference>
<feature type="domain" description="MAM" evidence="18">
    <location>
        <begin position="801"/>
        <end position="965"/>
    </location>
</feature>
<dbReference type="SUPFAM" id="SSF55073">
    <property type="entry name" value="Nucleotide cyclase"/>
    <property type="match status" value="2"/>
</dbReference>
<comment type="caution">
    <text evidence="20">The sequence shown here is derived from an EMBL/GenBank/DDBJ whole genome shotgun (WGS) entry which is preliminary data.</text>
</comment>
<keyword evidence="21" id="KW-1185">Reference proteome</keyword>
<evidence type="ECO:0000259" key="18">
    <source>
        <dbReference type="PROSITE" id="PS50060"/>
    </source>
</evidence>
<keyword evidence="10 16" id="KW-1133">Transmembrane helix</keyword>
<dbReference type="GO" id="GO:0035556">
    <property type="term" value="P:intracellular signal transduction"/>
    <property type="evidence" value="ECO:0007669"/>
    <property type="project" value="InterPro"/>
</dbReference>
<dbReference type="OrthoDB" id="10261550at2759"/>
<feature type="domain" description="Guanylate cyclase" evidence="19">
    <location>
        <begin position="2715"/>
        <end position="2861"/>
    </location>
</feature>
<evidence type="ECO:0000256" key="1">
    <source>
        <dbReference type="ARBA" id="ARBA00001593"/>
    </source>
</evidence>
<dbReference type="CDD" id="cd07302">
    <property type="entry name" value="CHD"/>
    <property type="match status" value="2"/>
</dbReference>
<evidence type="ECO:0000313" key="21">
    <source>
        <dbReference type="Proteomes" id="UP000192578"/>
    </source>
</evidence>
<dbReference type="InterPro" id="IPR032628">
    <property type="entry name" value="AC_N"/>
</dbReference>
<dbReference type="InterPro" id="IPR000998">
    <property type="entry name" value="MAM_dom"/>
</dbReference>
<feature type="compositionally biased region" description="Polar residues" evidence="15">
    <location>
        <begin position="1736"/>
        <end position="1765"/>
    </location>
</feature>
<comment type="cofactor">
    <cofactor evidence="2">
        <name>Mg(2+)</name>
        <dbReference type="ChEBI" id="CHEBI:18420"/>
    </cofactor>
</comment>
<dbReference type="GO" id="GO:0007189">
    <property type="term" value="P:adenylate cyclase-activating G protein-coupled receptor signaling pathway"/>
    <property type="evidence" value="ECO:0007669"/>
    <property type="project" value="TreeGrafter"/>
</dbReference>
<evidence type="ECO:0000256" key="9">
    <source>
        <dbReference type="ARBA" id="ARBA00022842"/>
    </source>
</evidence>
<feature type="chain" id="PRO_5011963803" description="adenylate cyclase" evidence="17">
    <location>
        <begin position="33"/>
        <end position="2918"/>
    </location>
</feature>
<feature type="transmembrane region" description="Helical" evidence="16">
    <location>
        <begin position="2590"/>
        <end position="2609"/>
    </location>
</feature>
<keyword evidence="7" id="KW-0547">Nucleotide-binding</keyword>
<dbReference type="Pfam" id="PF00629">
    <property type="entry name" value="MAM"/>
    <property type="match status" value="4"/>
</dbReference>
<comment type="similarity">
    <text evidence="14">Belongs to the adenylyl cyclase class-4/guanylyl cyclase family.</text>
</comment>
<dbReference type="PROSITE" id="PS50125">
    <property type="entry name" value="GUANYLATE_CYCLASE_2"/>
    <property type="match status" value="2"/>
</dbReference>
<keyword evidence="11" id="KW-0115">cAMP biosynthesis</keyword>
<dbReference type="FunFam" id="3.30.70.1230:FF:000014">
    <property type="entry name" value="adenylate cyclase type 9"/>
    <property type="match status" value="1"/>
</dbReference>
<evidence type="ECO:0000256" key="16">
    <source>
        <dbReference type="SAM" id="Phobius"/>
    </source>
</evidence>
<evidence type="ECO:0000256" key="3">
    <source>
        <dbReference type="ARBA" id="ARBA00004141"/>
    </source>
</evidence>
<keyword evidence="6" id="KW-0479">Metal-binding</keyword>
<feature type="transmembrane region" description="Helical" evidence="16">
    <location>
        <begin position="1791"/>
        <end position="1815"/>
    </location>
</feature>
<dbReference type="EMBL" id="MTYJ01000010">
    <property type="protein sequence ID" value="OQV23681.1"/>
    <property type="molecule type" value="Genomic_DNA"/>
</dbReference>
<evidence type="ECO:0000256" key="5">
    <source>
        <dbReference type="ARBA" id="ARBA00022692"/>
    </source>
</evidence>
<name>A0A1W0X8T5_HYPEX</name>
<feature type="region of interest" description="Disordered" evidence="15">
    <location>
        <begin position="1736"/>
        <end position="1781"/>
    </location>
</feature>
<evidence type="ECO:0000256" key="11">
    <source>
        <dbReference type="ARBA" id="ARBA00022998"/>
    </source>
</evidence>
<feature type="transmembrane region" description="Helical" evidence="16">
    <location>
        <begin position="2487"/>
        <end position="2507"/>
    </location>
</feature>
<feature type="transmembrane region" description="Helical" evidence="16">
    <location>
        <begin position="1955"/>
        <end position="1975"/>
    </location>
</feature>
<evidence type="ECO:0000256" key="13">
    <source>
        <dbReference type="ARBA" id="ARBA00023239"/>
    </source>
</evidence>
<reference evidence="21" key="1">
    <citation type="submission" date="2017-01" db="EMBL/GenBank/DDBJ databases">
        <title>Comparative genomics of anhydrobiosis in the tardigrade Hypsibius dujardini.</title>
        <authorList>
            <person name="Yoshida Y."/>
            <person name="Koutsovoulos G."/>
            <person name="Laetsch D."/>
            <person name="Stevens L."/>
            <person name="Kumar S."/>
            <person name="Horikawa D."/>
            <person name="Ishino K."/>
            <person name="Komine S."/>
            <person name="Tomita M."/>
            <person name="Blaxter M."/>
            <person name="Arakawa K."/>
        </authorList>
    </citation>
    <scope>NUCLEOTIDE SEQUENCE [LARGE SCALE GENOMIC DNA]</scope>
    <source>
        <strain evidence="21">Z151</strain>
    </source>
</reference>
<dbReference type="GO" id="GO:0005886">
    <property type="term" value="C:plasma membrane"/>
    <property type="evidence" value="ECO:0007669"/>
    <property type="project" value="TreeGrafter"/>
</dbReference>
<evidence type="ECO:0000313" key="20">
    <source>
        <dbReference type="EMBL" id="OQV23681.1"/>
    </source>
</evidence>
<gene>
    <name evidence="20" type="ORF">BV898_02419</name>
</gene>
<feature type="domain" description="Guanylate cyclase" evidence="19">
    <location>
        <begin position="2189"/>
        <end position="2316"/>
    </location>
</feature>
<dbReference type="Pfam" id="PF00211">
    <property type="entry name" value="Guanylate_cyc"/>
    <property type="match status" value="2"/>
</dbReference>
<dbReference type="SMART" id="SM00137">
    <property type="entry name" value="MAM"/>
    <property type="match status" value="3"/>
</dbReference>
<feature type="domain" description="MAM" evidence="18">
    <location>
        <begin position="1005"/>
        <end position="1152"/>
    </location>
</feature>
<dbReference type="SMART" id="SM00044">
    <property type="entry name" value="CYCc"/>
    <property type="match status" value="2"/>
</dbReference>
<dbReference type="PANTHER" id="PTHR45627:SF30">
    <property type="entry name" value="ADENYLATE CYCLASE TYPE 3"/>
    <property type="match status" value="1"/>
</dbReference>
<evidence type="ECO:0000256" key="2">
    <source>
        <dbReference type="ARBA" id="ARBA00001946"/>
    </source>
</evidence>
<feature type="domain" description="MAM" evidence="18">
    <location>
        <begin position="1179"/>
        <end position="1348"/>
    </location>
</feature>
<organism evidence="20 21">
    <name type="scientific">Hypsibius exemplaris</name>
    <name type="common">Freshwater tardigrade</name>
    <dbReference type="NCBI Taxonomy" id="2072580"/>
    <lineage>
        <taxon>Eukaryota</taxon>
        <taxon>Metazoa</taxon>
        <taxon>Ecdysozoa</taxon>
        <taxon>Tardigrada</taxon>
        <taxon>Eutardigrada</taxon>
        <taxon>Parachela</taxon>
        <taxon>Hypsibioidea</taxon>
        <taxon>Hypsibiidae</taxon>
        <taxon>Hypsibius</taxon>
    </lineage>
</organism>
<feature type="transmembrane region" description="Helical" evidence="16">
    <location>
        <begin position="2459"/>
        <end position="2481"/>
    </location>
</feature>